<keyword evidence="3" id="KW-1185">Reference proteome</keyword>
<protein>
    <recommendedName>
        <fullName evidence="1">Putative zinc-finger domain-containing protein</fullName>
    </recommendedName>
</protein>
<dbReference type="InterPro" id="IPR041916">
    <property type="entry name" value="Anti_sigma_zinc_sf"/>
</dbReference>
<dbReference type="Gene3D" id="1.10.10.1320">
    <property type="entry name" value="Anti-sigma factor, zinc-finger domain"/>
    <property type="match status" value="1"/>
</dbReference>
<dbReference type="OrthoDB" id="5197868at2"/>
<dbReference type="AlphaFoldDB" id="A0A917LSS7"/>
<evidence type="ECO:0000313" key="3">
    <source>
        <dbReference type="Proteomes" id="UP000627715"/>
    </source>
</evidence>
<dbReference type="RefSeq" id="WP_068812139.1">
    <property type="nucleotide sequence ID" value="NZ_BMIY01000004.1"/>
</dbReference>
<gene>
    <name evidence="2" type="ORF">GCM10011403_10460</name>
</gene>
<name>A0A917LSS7_9GAMM</name>
<reference evidence="2" key="1">
    <citation type="journal article" date="2014" name="Int. J. Syst. Evol. Microbiol.">
        <title>Complete genome sequence of Corynebacterium casei LMG S-19264T (=DSM 44701T), isolated from a smear-ripened cheese.</title>
        <authorList>
            <consortium name="US DOE Joint Genome Institute (JGI-PGF)"/>
            <person name="Walter F."/>
            <person name="Albersmeier A."/>
            <person name="Kalinowski J."/>
            <person name="Ruckert C."/>
        </authorList>
    </citation>
    <scope>NUCLEOTIDE SEQUENCE</scope>
    <source>
        <strain evidence="2">CGMCC 1.15425</strain>
    </source>
</reference>
<dbReference type="Pfam" id="PF13490">
    <property type="entry name" value="zf-HC2"/>
    <property type="match status" value="1"/>
</dbReference>
<proteinExistence type="predicted"/>
<sequence length="205" mass="22971">MACSETQKLVAEYLGGEMTVAQRTACEYHFSVCEDCRQAVDGLAGTAGRLLHWEQVTIPDWDRTASTAEEVSAQKTRPEVVPLNTRSRQIPGGWQSWLPLAATVALAVFLGWNQDSGLSEQELTAYLDAFEQRQQAQTQRIMETAMQEFGDSTSDSMAQLVEWIQAQRTADMQQLEASFQQMLNHDYQALSSMQQLASWVSTQEP</sequence>
<dbReference type="EMBL" id="BMIY01000004">
    <property type="protein sequence ID" value="GGG55278.1"/>
    <property type="molecule type" value="Genomic_DNA"/>
</dbReference>
<comment type="caution">
    <text evidence="2">The sequence shown here is derived from an EMBL/GenBank/DDBJ whole genome shotgun (WGS) entry which is preliminary data.</text>
</comment>
<evidence type="ECO:0000259" key="1">
    <source>
        <dbReference type="Pfam" id="PF13490"/>
    </source>
</evidence>
<dbReference type="Proteomes" id="UP000627715">
    <property type="component" value="Unassembled WGS sequence"/>
</dbReference>
<reference evidence="2" key="2">
    <citation type="submission" date="2020-09" db="EMBL/GenBank/DDBJ databases">
        <authorList>
            <person name="Sun Q."/>
            <person name="Zhou Y."/>
        </authorList>
    </citation>
    <scope>NUCLEOTIDE SEQUENCE</scope>
    <source>
        <strain evidence="2">CGMCC 1.15425</strain>
    </source>
</reference>
<evidence type="ECO:0000313" key="2">
    <source>
        <dbReference type="EMBL" id="GGG55278.1"/>
    </source>
</evidence>
<accession>A0A917LSS7</accession>
<dbReference type="InterPro" id="IPR027383">
    <property type="entry name" value="Znf_put"/>
</dbReference>
<feature type="domain" description="Putative zinc-finger" evidence="1">
    <location>
        <begin position="3"/>
        <end position="37"/>
    </location>
</feature>
<organism evidence="2 3">
    <name type="scientific">Pseudohongiella nitratireducens</name>
    <dbReference type="NCBI Taxonomy" id="1768907"/>
    <lineage>
        <taxon>Bacteria</taxon>
        <taxon>Pseudomonadati</taxon>
        <taxon>Pseudomonadota</taxon>
        <taxon>Gammaproteobacteria</taxon>
        <taxon>Pseudomonadales</taxon>
        <taxon>Pseudohongiellaceae</taxon>
        <taxon>Pseudohongiella</taxon>
    </lineage>
</organism>